<dbReference type="Gene3D" id="1.10.357.10">
    <property type="entry name" value="Tetracycline Repressor, domain 2"/>
    <property type="match status" value="1"/>
</dbReference>
<dbReference type="GO" id="GO:0000976">
    <property type="term" value="F:transcription cis-regulatory region binding"/>
    <property type="evidence" value="ECO:0007669"/>
    <property type="project" value="TreeGrafter"/>
</dbReference>
<dbReference type="PROSITE" id="PS50977">
    <property type="entry name" value="HTH_TETR_2"/>
    <property type="match status" value="1"/>
</dbReference>
<sequence>MPRRTTTETTEGIIDKAAGLLAALGPRDLSVQVVADATSLAKSSILYHFGSRQELLDAAVRQCVRDAVALRETPGDDRARLRALAELALRRPGWMRLVIAGVTNLQGTVVGDELRPGIAALYGLFGVDVSDPLADADRAIRVTGALGALAIYVADVPPFLPHEVRLQAVEEVCSGILAAGSGRDSRL</sequence>
<evidence type="ECO:0000313" key="5">
    <source>
        <dbReference type="Proteomes" id="UP000000322"/>
    </source>
</evidence>
<proteinExistence type="predicted"/>
<dbReference type="AlphaFoldDB" id="D1BFK6"/>
<name>D1BFK6_SANKS</name>
<dbReference type="eggNOG" id="COG1309">
    <property type="taxonomic scope" value="Bacteria"/>
</dbReference>
<reference evidence="4 5" key="1">
    <citation type="journal article" date="2009" name="Stand. Genomic Sci.">
        <title>Complete genome sequence of Sanguibacter keddieii type strain (ST-74).</title>
        <authorList>
            <person name="Ivanova N."/>
            <person name="Sikorski J."/>
            <person name="Sims D."/>
            <person name="Brettin T."/>
            <person name="Detter J.C."/>
            <person name="Han C."/>
            <person name="Lapidus A."/>
            <person name="Copeland A."/>
            <person name="Glavina Del Rio T."/>
            <person name="Nolan M."/>
            <person name="Chen F."/>
            <person name="Lucas S."/>
            <person name="Tice H."/>
            <person name="Cheng J.F."/>
            <person name="Bruce D."/>
            <person name="Goodwin L."/>
            <person name="Pitluck S."/>
            <person name="Pati A."/>
            <person name="Mavromatis K."/>
            <person name="Chen A."/>
            <person name="Palaniappan K."/>
            <person name="D'haeseleer P."/>
            <person name="Chain P."/>
            <person name="Bristow J."/>
            <person name="Eisen J.A."/>
            <person name="Markowitz V."/>
            <person name="Hugenholtz P."/>
            <person name="Goker M."/>
            <person name="Pukall R."/>
            <person name="Klenk H.P."/>
            <person name="Kyrpides N.C."/>
        </authorList>
    </citation>
    <scope>NUCLEOTIDE SEQUENCE [LARGE SCALE GENOMIC DNA]</scope>
    <source>
        <strain evidence="5">ATCC 51767 / DSM 10542 / NCFB 3025 / ST-74</strain>
    </source>
</reference>
<dbReference type="InterPro" id="IPR001647">
    <property type="entry name" value="HTH_TetR"/>
</dbReference>
<evidence type="ECO:0000259" key="3">
    <source>
        <dbReference type="PROSITE" id="PS50977"/>
    </source>
</evidence>
<dbReference type="HOGENOM" id="CLU_1446696_0_0_11"/>
<dbReference type="OrthoDB" id="5177743at2"/>
<dbReference type="Proteomes" id="UP000000322">
    <property type="component" value="Chromosome"/>
</dbReference>
<dbReference type="GO" id="GO:0003700">
    <property type="term" value="F:DNA-binding transcription factor activity"/>
    <property type="evidence" value="ECO:0007669"/>
    <property type="project" value="TreeGrafter"/>
</dbReference>
<feature type="domain" description="HTH tetR-type" evidence="3">
    <location>
        <begin position="7"/>
        <end position="67"/>
    </location>
</feature>
<evidence type="ECO:0000313" key="4">
    <source>
        <dbReference type="EMBL" id="ACZ23509.1"/>
    </source>
</evidence>
<dbReference type="SUPFAM" id="SSF46689">
    <property type="entry name" value="Homeodomain-like"/>
    <property type="match status" value="1"/>
</dbReference>
<evidence type="ECO:0000256" key="2">
    <source>
        <dbReference type="PROSITE-ProRule" id="PRU00335"/>
    </source>
</evidence>
<gene>
    <name evidence="4" type="ordered locus">Sked_36230</name>
</gene>
<dbReference type="KEGG" id="ske:Sked_36230"/>
<evidence type="ECO:0000256" key="1">
    <source>
        <dbReference type="ARBA" id="ARBA00023125"/>
    </source>
</evidence>
<dbReference type="PANTHER" id="PTHR30055:SF200">
    <property type="entry name" value="HTH-TYPE TRANSCRIPTIONAL REPRESSOR BDCR"/>
    <property type="match status" value="1"/>
</dbReference>
<dbReference type="InterPro" id="IPR050109">
    <property type="entry name" value="HTH-type_TetR-like_transc_reg"/>
</dbReference>
<feature type="DNA-binding region" description="H-T-H motif" evidence="2">
    <location>
        <begin position="30"/>
        <end position="49"/>
    </location>
</feature>
<dbReference type="EMBL" id="CP001819">
    <property type="protein sequence ID" value="ACZ23509.1"/>
    <property type="molecule type" value="Genomic_DNA"/>
</dbReference>
<dbReference type="RefSeq" id="WP_012868577.1">
    <property type="nucleotide sequence ID" value="NC_013521.1"/>
</dbReference>
<protein>
    <submittedName>
        <fullName evidence="4">Transcriptional regulator, tetR family</fullName>
    </submittedName>
</protein>
<dbReference type="InterPro" id="IPR009057">
    <property type="entry name" value="Homeodomain-like_sf"/>
</dbReference>
<dbReference type="STRING" id="446469.Sked_36230"/>
<dbReference type="Pfam" id="PF00440">
    <property type="entry name" value="TetR_N"/>
    <property type="match status" value="1"/>
</dbReference>
<keyword evidence="5" id="KW-1185">Reference proteome</keyword>
<accession>D1BFK6</accession>
<organism evidence="4 5">
    <name type="scientific">Sanguibacter keddieii (strain ATCC 51767 / DSM 10542 / NCFB 3025 / ST-74)</name>
    <dbReference type="NCBI Taxonomy" id="446469"/>
    <lineage>
        <taxon>Bacteria</taxon>
        <taxon>Bacillati</taxon>
        <taxon>Actinomycetota</taxon>
        <taxon>Actinomycetes</taxon>
        <taxon>Micrococcales</taxon>
        <taxon>Sanguibacteraceae</taxon>
        <taxon>Sanguibacter</taxon>
    </lineage>
</organism>
<keyword evidence="1 2" id="KW-0238">DNA-binding</keyword>
<dbReference type="PANTHER" id="PTHR30055">
    <property type="entry name" value="HTH-TYPE TRANSCRIPTIONAL REGULATOR RUTR"/>
    <property type="match status" value="1"/>
</dbReference>